<dbReference type="Proteomes" id="UP000176504">
    <property type="component" value="Unassembled WGS sequence"/>
</dbReference>
<feature type="transmembrane region" description="Helical" evidence="1">
    <location>
        <begin position="82"/>
        <end position="102"/>
    </location>
</feature>
<gene>
    <name evidence="2" type="ORF">A3A78_02780</name>
</gene>
<dbReference type="AlphaFoldDB" id="A0A1F4VCF5"/>
<evidence type="ECO:0000313" key="3">
    <source>
        <dbReference type="Proteomes" id="UP000176504"/>
    </source>
</evidence>
<name>A0A1F4VCF5_UNCKA</name>
<evidence type="ECO:0000256" key="1">
    <source>
        <dbReference type="SAM" id="Phobius"/>
    </source>
</evidence>
<accession>A0A1F4VCF5</accession>
<sequence>MKTVNSFLTLASNVGFWLLLTALVGTVGTLFAYAGGIFLGLYEGTANLILKWVLILTCIPLTGLLASIFIDALSRMVDEKVFSTGILIIFIAVAISLFLTVYDARNASINLDDRWVWLVPISNIVLGISSAFGAEKLHLIIYL</sequence>
<keyword evidence="1" id="KW-1133">Transmembrane helix</keyword>
<feature type="transmembrane region" description="Helical" evidence="1">
    <location>
        <begin position="114"/>
        <end position="134"/>
    </location>
</feature>
<keyword evidence="1" id="KW-0472">Membrane</keyword>
<keyword evidence="1" id="KW-0812">Transmembrane</keyword>
<comment type="caution">
    <text evidence="2">The sequence shown here is derived from an EMBL/GenBank/DDBJ whole genome shotgun (WGS) entry which is preliminary data.</text>
</comment>
<dbReference type="EMBL" id="MEVI01000003">
    <property type="protein sequence ID" value="OGC54885.1"/>
    <property type="molecule type" value="Genomic_DNA"/>
</dbReference>
<proteinExistence type="predicted"/>
<organism evidence="2 3">
    <name type="scientific">candidate division WWE3 bacterium RIFCSPLOWO2_01_FULL_41_18</name>
    <dbReference type="NCBI Taxonomy" id="1802625"/>
    <lineage>
        <taxon>Bacteria</taxon>
        <taxon>Katanobacteria</taxon>
    </lineage>
</organism>
<feature type="transmembrane region" description="Helical" evidence="1">
    <location>
        <begin position="49"/>
        <end position="70"/>
    </location>
</feature>
<feature type="transmembrane region" description="Helical" evidence="1">
    <location>
        <begin position="16"/>
        <end position="42"/>
    </location>
</feature>
<evidence type="ECO:0000313" key="2">
    <source>
        <dbReference type="EMBL" id="OGC54885.1"/>
    </source>
</evidence>
<reference evidence="2 3" key="1">
    <citation type="journal article" date="2016" name="Nat. Commun.">
        <title>Thousands of microbial genomes shed light on interconnected biogeochemical processes in an aquifer system.</title>
        <authorList>
            <person name="Anantharaman K."/>
            <person name="Brown C.T."/>
            <person name="Hug L.A."/>
            <person name="Sharon I."/>
            <person name="Castelle C.J."/>
            <person name="Probst A.J."/>
            <person name="Thomas B.C."/>
            <person name="Singh A."/>
            <person name="Wilkins M.J."/>
            <person name="Karaoz U."/>
            <person name="Brodie E.L."/>
            <person name="Williams K.H."/>
            <person name="Hubbard S.S."/>
            <person name="Banfield J.F."/>
        </authorList>
    </citation>
    <scope>NUCLEOTIDE SEQUENCE [LARGE SCALE GENOMIC DNA]</scope>
</reference>
<protein>
    <submittedName>
        <fullName evidence="2">Uncharacterized protein</fullName>
    </submittedName>
</protein>